<dbReference type="GO" id="GO:0030552">
    <property type="term" value="F:cAMP binding"/>
    <property type="evidence" value="ECO:0007669"/>
    <property type="project" value="UniProtKB-KW"/>
</dbReference>
<protein>
    <submittedName>
        <fullName evidence="5">Putative cAMP-dependent protein kinase type I regulatory subunit</fullName>
    </submittedName>
</protein>
<comment type="similarity">
    <text evidence="1">Belongs to the cAMP-dependent kinase regulatory chain family.</text>
</comment>
<dbReference type="GO" id="GO:0005952">
    <property type="term" value="C:cAMP-dependent protein kinase complex"/>
    <property type="evidence" value="ECO:0007669"/>
    <property type="project" value="InterPro"/>
</dbReference>
<keyword evidence="2" id="KW-0547">Nucleotide-binding</keyword>
<evidence type="ECO:0000259" key="4">
    <source>
        <dbReference type="PROSITE" id="PS50042"/>
    </source>
</evidence>
<dbReference type="STRING" id="35525.A0A164IRW4"/>
<dbReference type="PANTHER" id="PTHR11635:SF152">
    <property type="entry name" value="CAMP-DEPENDENT PROTEIN KINASE TYPE I REGULATORY SUBUNIT-RELATED"/>
    <property type="match status" value="1"/>
</dbReference>
<evidence type="ECO:0000256" key="1">
    <source>
        <dbReference type="ARBA" id="ARBA00005753"/>
    </source>
</evidence>
<feature type="domain" description="Cyclic nucleotide-binding" evidence="4">
    <location>
        <begin position="1"/>
        <end position="98"/>
    </location>
</feature>
<dbReference type="Pfam" id="PF00027">
    <property type="entry name" value="cNMP_binding"/>
    <property type="match status" value="1"/>
</dbReference>
<dbReference type="InterPro" id="IPR018488">
    <property type="entry name" value="cNMP-bd_CS"/>
</dbReference>
<evidence type="ECO:0000313" key="6">
    <source>
        <dbReference type="Proteomes" id="UP000076858"/>
    </source>
</evidence>
<dbReference type="InterPro" id="IPR050503">
    <property type="entry name" value="cAMP-dep_PK_reg_su-like"/>
</dbReference>
<comment type="caution">
    <text evidence="5">The sequence shown here is derived from an EMBL/GenBank/DDBJ whole genome shotgun (WGS) entry which is preliminary data.</text>
</comment>
<dbReference type="PANTHER" id="PTHR11635">
    <property type="entry name" value="CAMP-DEPENDENT PROTEIN KINASE REGULATORY CHAIN"/>
    <property type="match status" value="1"/>
</dbReference>
<reference evidence="5 6" key="1">
    <citation type="submission" date="2016-03" db="EMBL/GenBank/DDBJ databases">
        <title>EvidentialGene: Evidence-directed Construction of Genes on Genomes.</title>
        <authorList>
            <person name="Gilbert D.G."/>
            <person name="Choi J.-H."/>
            <person name="Mockaitis K."/>
            <person name="Colbourne J."/>
            <person name="Pfrender M."/>
        </authorList>
    </citation>
    <scope>NUCLEOTIDE SEQUENCE [LARGE SCALE GENOMIC DNA]</scope>
    <source>
        <strain evidence="5 6">Xinb3</strain>
        <tissue evidence="5">Complete organism</tissue>
    </source>
</reference>
<dbReference type="Proteomes" id="UP000076858">
    <property type="component" value="Unassembled WGS sequence"/>
</dbReference>
<keyword evidence="5" id="KW-0808">Transferase</keyword>
<dbReference type="GO" id="GO:0005829">
    <property type="term" value="C:cytosol"/>
    <property type="evidence" value="ECO:0007669"/>
    <property type="project" value="TreeGrafter"/>
</dbReference>
<dbReference type="PROSITE" id="PS50042">
    <property type="entry name" value="CNMP_BINDING_3"/>
    <property type="match status" value="1"/>
</dbReference>
<dbReference type="PROSITE" id="PS00888">
    <property type="entry name" value="CNMP_BINDING_1"/>
    <property type="match status" value="1"/>
</dbReference>
<dbReference type="CDD" id="cd00038">
    <property type="entry name" value="CAP_ED"/>
    <property type="match status" value="1"/>
</dbReference>
<dbReference type="EMBL" id="LRGB01006617">
    <property type="protein sequence ID" value="KZS01555.1"/>
    <property type="molecule type" value="Genomic_DNA"/>
</dbReference>
<dbReference type="SMART" id="SM00100">
    <property type="entry name" value="cNMP"/>
    <property type="match status" value="1"/>
</dbReference>
<dbReference type="InterPro" id="IPR014710">
    <property type="entry name" value="RmlC-like_jellyroll"/>
</dbReference>
<name>A0A164IRW4_9CRUS</name>
<gene>
    <name evidence="5" type="ORF">APZ42_001748</name>
</gene>
<dbReference type="InterPro" id="IPR018490">
    <property type="entry name" value="cNMP-bd_dom_sf"/>
</dbReference>
<evidence type="ECO:0000256" key="3">
    <source>
        <dbReference type="ARBA" id="ARBA00023149"/>
    </source>
</evidence>
<keyword evidence="5" id="KW-0418">Kinase</keyword>
<feature type="non-terminal residue" evidence="5">
    <location>
        <position position="1"/>
    </location>
</feature>
<dbReference type="SUPFAM" id="SSF51206">
    <property type="entry name" value="cAMP-binding domain-like"/>
    <property type="match status" value="1"/>
</dbReference>
<organism evidence="5 6">
    <name type="scientific">Daphnia magna</name>
    <dbReference type="NCBI Taxonomy" id="35525"/>
    <lineage>
        <taxon>Eukaryota</taxon>
        <taxon>Metazoa</taxon>
        <taxon>Ecdysozoa</taxon>
        <taxon>Arthropoda</taxon>
        <taxon>Crustacea</taxon>
        <taxon>Branchiopoda</taxon>
        <taxon>Diplostraca</taxon>
        <taxon>Cladocera</taxon>
        <taxon>Anomopoda</taxon>
        <taxon>Daphniidae</taxon>
        <taxon>Daphnia</taxon>
    </lineage>
</organism>
<evidence type="ECO:0000313" key="5">
    <source>
        <dbReference type="EMBL" id="KZS01555.1"/>
    </source>
</evidence>
<keyword evidence="6" id="KW-1185">Reference proteome</keyword>
<proteinExistence type="inferred from homology"/>
<keyword evidence="2" id="KW-0116">cAMP-binding</keyword>
<dbReference type="InterPro" id="IPR000595">
    <property type="entry name" value="cNMP-bd_dom"/>
</dbReference>
<accession>A0A164IRW4</accession>
<dbReference type="GO" id="GO:0016301">
    <property type="term" value="F:kinase activity"/>
    <property type="evidence" value="ECO:0007669"/>
    <property type="project" value="UniProtKB-KW"/>
</dbReference>
<dbReference type="PRINTS" id="PR00103">
    <property type="entry name" value="CAMPKINASE"/>
</dbReference>
<sequence length="99" mass="11122">DRSSGTSIIREGDAGDKFYLIRQGEVRVFRGEEGKEVAILKEGDFFGEMALLTGQPRNASVEAVTDTVLYELSQEQFRKAIAQQASFESEIRTSLFDRQ</sequence>
<evidence type="ECO:0000256" key="2">
    <source>
        <dbReference type="ARBA" id="ARBA00022566"/>
    </source>
</evidence>
<dbReference type="AlphaFoldDB" id="A0A164IRW4"/>
<keyword evidence="3" id="KW-0114">cAMP</keyword>
<dbReference type="Gene3D" id="2.60.120.10">
    <property type="entry name" value="Jelly Rolls"/>
    <property type="match status" value="1"/>
</dbReference>